<protein>
    <submittedName>
        <fullName evidence="2">Lipase (Class 3)</fullName>
    </submittedName>
</protein>
<feature type="signal peptide" evidence="1">
    <location>
        <begin position="1"/>
        <end position="20"/>
    </location>
</feature>
<dbReference type="SUPFAM" id="SSF53474">
    <property type="entry name" value="alpha/beta-Hydrolases"/>
    <property type="match status" value="1"/>
</dbReference>
<dbReference type="Proteomes" id="UP000198870">
    <property type="component" value="Unassembled WGS sequence"/>
</dbReference>
<evidence type="ECO:0000256" key="1">
    <source>
        <dbReference type="SAM" id="SignalP"/>
    </source>
</evidence>
<dbReference type="GO" id="GO:0006629">
    <property type="term" value="P:lipid metabolic process"/>
    <property type="evidence" value="ECO:0007669"/>
    <property type="project" value="InterPro"/>
</dbReference>
<reference evidence="2 3" key="1">
    <citation type="submission" date="2016-10" db="EMBL/GenBank/DDBJ databases">
        <authorList>
            <person name="de Groot N.N."/>
        </authorList>
    </citation>
    <scope>NUCLEOTIDE SEQUENCE [LARGE SCALE GENOMIC DNA]</scope>
    <source>
        <strain evidence="2 3">AA1</strain>
    </source>
</reference>
<feature type="chain" id="PRO_5011723530" evidence="1">
    <location>
        <begin position="21"/>
        <end position="316"/>
    </location>
</feature>
<sequence>MKRLVMIMGFFFVLSGAVFASDQGDADRSGLPANMTQGEYEYILDMANLTARIYDNAWDWILDKLAPFVLTNLDFVGNSSDYLNVARDENTLNYMTEAQRSSVTTLLDTYVGGWDGLDAKVYINIHNPGRLVLVFRGTEALNVNDWIADVRQALNIFVNSIGSVQYEKAMGLAVGLKAFADTNSYTMEIAGHSLGGGLAQITGLKTGVKTTCFNAAGLTAATLVEQGVIDSASQPVTEEMVANITHINVKNCPLVDTDGQMNDSSPFATCPRYGNADKVYWLDHLTFCGGTWNMPLRIANHMYHTYVHQLYQKDFL</sequence>
<gene>
    <name evidence="2" type="ORF">SAMN05216233_101304</name>
</gene>
<dbReference type="AlphaFoldDB" id="A0A1G5AMD8"/>
<dbReference type="STRING" id="419481.SAMN05216233_101304"/>
<proteinExistence type="predicted"/>
<name>A0A1G5AMD8_9BACT</name>
<accession>A0A1G5AMD8</accession>
<keyword evidence="3" id="KW-1185">Reference proteome</keyword>
<dbReference type="InterPro" id="IPR029058">
    <property type="entry name" value="AB_hydrolase_fold"/>
</dbReference>
<dbReference type="Pfam" id="PF26363">
    <property type="entry name" value="Phospholipase-like"/>
    <property type="match status" value="1"/>
</dbReference>
<evidence type="ECO:0000313" key="3">
    <source>
        <dbReference type="Proteomes" id="UP000198870"/>
    </source>
</evidence>
<dbReference type="OrthoDB" id="6116505at2"/>
<evidence type="ECO:0000313" key="2">
    <source>
        <dbReference type="EMBL" id="SCX79004.1"/>
    </source>
</evidence>
<organism evidence="2 3">
    <name type="scientific">Desulfoluna spongiiphila</name>
    <dbReference type="NCBI Taxonomy" id="419481"/>
    <lineage>
        <taxon>Bacteria</taxon>
        <taxon>Pseudomonadati</taxon>
        <taxon>Thermodesulfobacteriota</taxon>
        <taxon>Desulfobacteria</taxon>
        <taxon>Desulfobacterales</taxon>
        <taxon>Desulfolunaceae</taxon>
        <taxon>Desulfoluna</taxon>
    </lineage>
</organism>
<keyword evidence="1" id="KW-0732">Signal</keyword>
<dbReference type="Gene3D" id="3.40.50.1820">
    <property type="entry name" value="alpha/beta hydrolase"/>
    <property type="match status" value="1"/>
</dbReference>
<dbReference type="EMBL" id="FMUX01000001">
    <property type="protein sequence ID" value="SCX79004.1"/>
    <property type="molecule type" value="Genomic_DNA"/>
</dbReference>
<dbReference type="RefSeq" id="WP_092207557.1">
    <property type="nucleotide sequence ID" value="NZ_FMUX01000001.1"/>
</dbReference>